<dbReference type="InterPro" id="IPR027417">
    <property type="entry name" value="P-loop_NTPase"/>
</dbReference>
<dbReference type="Pfam" id="PF05157">
    <property type="entry name" value="MshEN"/>
    <property type="match status" value="1"/>
</dbReference>
<evidence type="ECO:0000313" key="5">
    <source>
        <dbReference type="EMBL" id="ADO76993.1"/>
    </source>
</evidence>
<keyword evidence="2" id="KW-0547">Nucleotide-binding</keyword>
<dbReference type="CDD" id="cd01129">
    <property type="entry name" value="PulE-GspE-like"/>
    <property type="match status" value="1"/>
</dbReference>
<dbReference type="SUPFAM" id="SSF52540">
    <property type="entry name" value="P-loop containing nucleoside triphosphate hydrolases"/>
    <property type="match status" value="1"/>
</dbReference>
<dbReference type="Gene3D" id="3.40.50.300">
    <property type="entry name" value="P-loop containing nucleotide triphosphate hydrolases"/>
    <property type="match status" value="1"/>
</dbReference>
<dbReference type="Pfam" id="PF00437">
    <property type="entry name" value="T2SSE"/>
    <property type="match status" value="1"/>
</dbReference>
<dbReference type="GO" id="GO:0005524">
    <property type="term" value="F:ATP binding"/>
    <property type="evidence" value="ECO:0007669"/>
    <property type="project" value="UniProtKB-KW"/>
</dbReference>
<evidence type="ECO:0000259" key="4">
    <source>
        <dbReference type="PROSITE" id="PS00662"/>
    </source>
</evidence>
<dbReference type="eggNOG" id="COG2804">
    <property type="taxonomic scope" value="Bacteria"/>
</dbReference>
<dbReference type="InterPro" id="IPR001482">
    <property type="entry name" value="T2SS/T4SS_dom"/>
</dbReference>
<evidence type="ECO:0000256" key="2">
    <source>
        <dbReference type="ARBA" id="ARBA00022741"/>
    </source>
</evidence>
<gene>
    <name evidence="5" type="ordered locus">Hprae_0839</name>
</gene>
<dbReference type="KEGG" id="hpk:Hprae_0839"/>
<dbReference type="STRING" id="572479.Hprae_0839"/>
<dbReference type="Proteomes" id="UP000006866">
    <property type="component" value="Chromosome"/>
</dbReference>
<dbReference type="GO" id="GO:0016887">
    <property type="term" value="F:ATP hydrolysis activity"/>
    <property type="evidence" value="ECO:0007669"/>
    <property type="project" value="TreeGrafter"/>
</dbReference>
<name>E3DR87_HALPG</name>
<dbReference type="Gene3D" id="3.30.450.90">
    <property type="match status" value="1"/>
</dbReference>
<evidence type="ECO:0000313" key="6">
    <source>
        <dbReference type="Proteomes" id="UP000006866"/>
    </source>
</evidence>
<dbReference type="PANTHER" id="PTHR30258">
    <property type="entry name" value="TYPE II SECRETION SYSTEM PROTEIN GSPE-RELATED"/>
    <property type="match status" value="1"/>
</dbReference>
<dbReference type="PROSITE" id="PS00662">
    <property type="entry name" value="T2SP_E"/>
    <property type="match status" value="1"/>
</dbReference>
<dbReference type="HOGENOM" id="CLU_013446_10_6_9"/>
<keyword evidence="3" id="KW-0067">ATP-binding</keyword>
<proteinExistence type="inferred from homology"/>
<dbReference type="RefSeq" id="WP_014553026.1">
    <property type="nucleotide sequence ID" value="NC_017455.1"/>
</dbReference>
<evidence type="ECO:0000256" key="3">
    <source>
        <dbReference type="ARBA" id="ARBA00022840"/>
    </source>
</evidence>
<protein>
    <submittedName>
        <fullName evidence="5">Type II secretion system protein E</fullName>
    </submittedName>
</protein>
<keyword evidence="6" id="KW-1185">Reference proteome</keyword>
<dbReference type="InterPro" id="IPR007831">
    <property type="entry name" value="T2SS_GspE_N"/>
</dbReference>
<evidence type="ECO:0000256" key="1">
    <source>
        <dbReference type="ARBA" id="ARBA00006611"/>
    </source>
</evidence>
<reference evidence="5 6" key="2">
    <citation type="journal article" date="2011" name="Stand. Genomic Sci.">
        <title>Complete genome sequence of the extremely halophilic Halanaerobium praevalens type strain (GSL).</title>
        <authorList>
            <person name="Ivanova N."/>
            <person name="Sikorski J."/>
            <person name="Chertkov O."/>
            <person name="Nolan M."/>
            <person name="Lucas S."/>
            <person name="Hammon N."/>
            <person name="Deshpande S."/>
            <person name="Cheng J.F."/>
            <person name="Tapia R."/>
            <person name="Han C."/>
            <person name="Goodwin L."/>
            <person name="Pitluck S."/>
            <person name="Huntemann M."/>
            <person name="Liolios K."/>
            <person name="Pagani I."/>
            <person name="Mavromatis K."/>
            <person name="Ovchinikova G."/>
            <person name="Pati A."/>
            <person name="Chen A."/>
            <person name="Palaniappan K."/>
            <person name="Land M."/>
            <person name="Hauser L."/>
            <person name="Brambilla E.M."/>
            <person name="Kannan K.P."/>
            <person name="Rohde M."/>
            <person name="Tindall B.J."/>
            <person name="Goker M."/>
            <person name="Detter J.C."/>
            <person name="Woyke T."/>
            <person name="Bristow J."/>
            <person name="Eisen J.A."/>
            <person name="Markowitz V."/>
            <person name="Hugenholtz P."/>
            <person name="Kyrpides N.C."/>
            <person name="Klenk H.P."/>
            <person name="Lapidus A."/>
        </authorList>
    </citation>
    <scope>NUCLEOTIDE SEQUENCE [LARGE SCALE GENOMIC DNA]</scope>
    <source>
        <strain evidence="6">ATCC 33744 / DSM 2228 / GSL</strain>
    </source>
</reference>
<dbReference type="EMBL" id="CP002175">
    <property type="protein sequence ID" value="ADO76993.1"/>
    <property type="molecule type" value="Genomic_DNA"/>
</dbReference>
<dbReference type="GO" id="GO:0005886">
    <property type="term" value="C:plasma membrane"/>
    <property type="evidence" value="ECO:0007669"/>
    <property type="project" value="TreeGrafter"/>
</dbReference>
<dbReference type="AlphaFoldDB" id="E3DR87"/>
<dbReference type="PATRIC" id="fig|572479.3.peg.848"/>
<dbReference type="InterPro" id="IPR037257">
    <property type="entry name" value="T2SS_E_N_sf"/>
</dbReference>
<reference evidence="6" key="1">
    <citation type="submission" date="2010-10" db="EMBL/GenBank/DDBJ databases">
        <title>The complete genome of Halanaerobium praevalens DSM 2228.</title>
        <authorList>
            <consortium name="US DOE Joint Genome Institute (JGI-PGF)"/>
            <person name="Lucas S."/>
            <person name="Copeland A."/>
            <person name="Lapidus A."/>
            <person name="Glavina del Rio T."/>
            <person name="Dalin E."/>
            <person name="Tice H."/>
            <person name="Bruce D."/>
            <person name="Goodwin L."/>
            <person name="Pitluck S."/>
            <person name="Kyrpides N."/>
            <person name="Mavromatis K."/>
            <person name="Ivanova N."/>
            <person name="Ovchinnikova G."/>
            <person name="Chertkov O."/>
            <person name="Detter J.C."/>
            <person name="Han C."/>
            <person name="Larimer F."/>
            <person name="Land M."/>
            <person name="Hauser L."/>
            <person name="Markowitz V."/>
            <person name="Cheng J.-F."/>
            <person name="Hugenholtz P."/>
            <person name="Woyke T."/>
            <person name="Wu D."/>
            <person name="Tindall B."/>
            <person name="Pomrenke H.G."/>
            <person name="Brambilla E."/>
            <person name="Klenk H.-P."/>
            <person name="Eisen J.A."/>
        </authorList>
    </citation>
    <scope>NUCLEOTIDE SEQUENCE [LARGE SCALE GENOMIC DNA]</scope>
    <source>
        <strain evidence="6">ATCC 33744 / DSM 2228 / GSL</strain>
    </source>
</reference>
<dbReference type="Gene3D" id="3.30.300.160">
    <property type="entry name" value="Type II secretion system, protein E, N-terminal domain"/>
    <property type="match status" value="1"/>
</dbReference>
<feature type="domain" description="Bacterial type II secretion system protein E" evidence="4">
    <location>
        <begin position="388"/>
        <end position="402"/>
    </location>
</feature>
<comment type="similarity">
    <text evidence="1">Belongs to the GSP E family.</text>
</comment>
<dbReference type="FunFam" id="3.30.450.90:FF:000001">
    <property type="entry name" value="Type II secretion system ATPase GspE"/>
    <property type="match status" value="1"/>
</dbReference>
<dbReference type="FunFam" id="3.40.50.300:FF:000398">
    <property type="entry name" value="Type IV pilus assembly ATPase PilB"/>
    <property type="match status" value="1"/>
</dbReference>
<dbReference type="SUPFAM" id="SSF160246">
    <property type="entry name" value="EspE N-terminal domain-like"/>
    <property type="match status" value="1"/>
</dbReference>
<dbReference type="OrthoDB" id="9808272at2"/>
<dbReference type="PANTHER" id="PTHR30258:SF1">
    <property type="entry name" value="PROTEIN TRANSPORT PROTEIN HOFB HOMOLOG"/>
    <property type="match status" value="1"/>
</dbReference>
<accession>E3DR87</accession>
<organism evidence="5 6">
    <name type="scientific">Halanaerobium praevalens (strain ATCC 33744 / DSM 2228 / GSL)</name>
    <dbReference type="NCBI Taxonomy" id="572479"/>
    <lineage>
        <taxon>Bacteria</taxon>
        <taxon>Bacillati</taxon>
        <taxon>Bacillota</taxon>
        <taxon>Clostridia</taxon>
        <taxon>Halanaerobiales</taxon>
        <taxon>Halanaerobiaceae</taxon>
        <taxon>Halanaerobium</taxon>
    </lineage>
</organism>
<sequence>MAKKRVKLGELLVEHEYITAKELKEALNKLDNTDKKIGEVLVELGYVKEEDLIEVLEFQRGIPHADLDKYFFDPSLAELIPENIARRYLAVPMEKSSQGKLKVVMADPTDLVAIDDLEMLSNFSVEPLYGAPKQIRAAIDRLYGSDEIDISNIFADFDLEDLEEVSDNQDEEIYEEEQLREMVDEAPIIKLANYIISKAYQKGASDIHIEPEEDKIRVRFRIDGVLKKEMTAPKSSHRALVSRIKIIANLDITEHRVPQDGRIKMIFKGEKLDMRVSTLPTIRGEKVVIRLLAQNTSLLDLDNLGLSEYNREKFGSLIQKPNGVLLLTGPTGSGKSTTLFAALNELNSSQINMLTIEDPVEYQIPGINQVQAQPKAGLTFAKTLRSILRQDPDIIMIGEMRDQETAEIAVRSALTGHLVFSTLHTNDAVSSITRLTDMGLASYLVAASLNGVVAQRLVRKLCPHCKEKRKLEKTDLKYLNQPELKEAYFAVGCEKCNNTGYNGRLAIQEIFEIDNQVREMISDNYSKEKISEYAKSQGMVTLKEDGIAKIKKGETDISELRRIIY</sequence>